<feature type="transmembrane region" description="Helical" evidence="2">
    <location>
        <begin position="194"/>
        <end position="215"/>
    </location>
</feature>
<feature type="transmembrane region" description="Helical" evidence="2">
    <location>
        <begin position="154"/>
        <end position="174"/>
    </location>
</feature>
<dbReference type="Gene3D" id="1.20.1250.20">
    <property type="entry name" value="MFS general substrate transporter like domains"/>
    <property type="match status" value="1"/>
</dbReference>
<reference evidence="4" key="1">
    <citation type="journal article" date="2019" name="Int. J. Syst. Evol. Microbiol.">
        <title>The Global Catalogue of Microorganisms (GCM) 10K type strain sequencing project: providing services to taxonomists for standard genome sequencing and annotation.</title>
        <authorList>
            <consortium name="The Broad Institute Genomics Platform"/>
            <consortium name="The Broad Institute Genome Sequencing Center for Infectious Disease"/>
            <person name="Wu L."/>
            <person name="Ma J."/>
        </authorList>
    </citation>
    <scope>NUCLEOTIDE SEQUENCE [LARGE SCALE GENOMIC DNA]</scope>
    <source>
        <strain evidence="4">DFY28</strain>
    </source>
</reference>
<sequence>MVDTASGGASRLPTRTKVAFGLGSGAESVTLYAISQFAVLYYFQVRGLSPALAGLAVSVSLVLDALSDPFAGSLSDRTRSKWGRRHPYMFASPIFIVAAFIAIFNPPAALTDMGLFFWFLASVVVMRQAMTFYHTPHLALGGELSTDYVERSKVMAWASFLGWAGGASTFWVATRLFFPETPEYSNGLLNPEPWFAYSMTMGVVALLFLYGSAWFTRDRIPHLPQPPENQPPWSPLEFFKDIARAMGNINYVWIIVGYFFLSMMVGLRNGLHIFTNTFFWELKTIDLSWFVIGSFFGFLTSFVVAPRVHGKFDKKLTMIVSGLAYAIVPAIPMVLGLLGIMGPETPGLVPILIVFHGAGWCAISILNISIMSALADISDENELKHGVRQEGVLYATRAFFAKVDAAIGTAFAGVVLGFISFPEKAKPGQVAPEVLHNLVIWDALVAMIPGVLAVYFYTRYKITRGSYDATRAALNEKKGLAASPTLTGVMAAEDIGSPLENPGGAKPAPGQA</sequence>
<feature type="transmembrane region" description="Helical" evidence="2">
    <location>
        <begin position="353"/>
        <end position="377"/>
    </location>
</feature>
<feature type="transmembrane region" description="Helical" evidence="2">
    <location>
        <begin position="20"/>
        <end position="43"/>
    </location>
</feature>
<evidence type="ECO:0000313" key="3">
    <source>
        <dbReference type="EMBL" id="MFD1782148.1"/>
    </source>
</evidence>
<dbReference type="PANTHER" id="PTHR11328:SF24">
    <property type="entry name" value="MAJOR FACILITATOR SUPERFAMILY (MFS) PROFILE DOMAIN-CONTAINING PROTEIN"/>
    <property type="match status" value="1"/>
</dbReference>
<feature type="transmembrane region" description="Helical" evidence="2">
    <location>
        <begin position="49"/>
        <end position="67"/>
    </location>
</feature>
<dbReference type="EMBL" id="JBHUEY010000001">
    <property type="protein sequence ID" value="MFD1782148.1"/>
    <property type="molecule type" value="Genomic_DNA"/>
</dbReference>
<proteinExistence type="inferred from homology"/>
<dbReference type="PANTHER" id="PTHR11328">
    <property type="entry name" value="MAJOR FACILITATOR SUPERFAMILY DOMAIN-CONTAINING PROTEIN"/>
    <property type="match status" value="1"/>
</dbReference>
<name>A0ABW4MWJ9_9CAUL</name>
<comment type="caution">
    <text evidence="3">The sequence shown here is derived from an EMBL/GenBank/DDBJ whole genome shotgun (WGS) entry which is preliminary data.</text>
</comment>
<feature type="transmembrane region" description="Helical" evidence="2">
    <location>
        <begin position="287"/>
        <end position="305"/>
    </location>
</feature>
<accession>A0ABW4MWJ9</accession>
<dbReference type="RefSeq" id="WP_377281024.1">
    <property type="nucleotide sequence ID" value="NZ_JBHRSI010000003.1"/>
</dbReference>
<organism evidence="3 4">
    <name type="scientific">Phenylobacterium terrae</name>
    <dbReference type="NCBI Taxonomy" id="2665495"/>
    <lineage>
        <taxon>Bacteria</taxon>
        <taxon>Pseudomonadati</taxon>
        <taxon>Pseudomonadota</taxon>
        <taxon>Alphaproteobacteria</taxon>
        <taxon>Caulobacterales</taxon>
        <taxon>Caulobacteraceae</taxon>
        <taxon>Phenylobacterium</taxon>
    </lineage>
</organism>
<protein>
    <submittedName>
        <fullName evidence="3">MFS transporter</fullName>
    </submittedName>
</protein>
<evidence type="ECO:0000313" key="4">
    <source>
        <dbReference type="Proteomes" id="UP001597237"/>
    </source>
</evidence>
<comment type="similarity">
    <text evidence="1">Belongs to the sodium:galactoside symporter (TC 2.A.2) family.</text>
</comment>
<dbReference type="Proteomes" id="UP001597237">
    <property type="component" value="Unassembled WGS sequence"/>
</dbReference>
<feature type="transmembrane region" description="Helical" evidence="2">
    <location>
        <begin position="88"/>
        <end position="109"/>
    </location>
</feature>
<feature type="transmembrane region" description="Helical" evidence="2">
    <location>
        <begin position="398"/>
        <end position="419"/>
    </location>
</feature>
<dbReference type="SUPFAM" id="SSF103473">
    <property type="entry name" value="MFS general substrate transporter"/>
    <property type="match status" value="1"/>
</dbReference>
<gene>
    <name evidence="3" type="ORF">ACFSC0_01985</name>
</gene>
<evidence type="ECO:0000256" key="1">
    <source>
        <dbReference type="ARBA" id="ARBA00009617"/>
    </source>
</evidence>
<feature type="transmembrane region" description="Helical" evidence="2">
    <location>
        <begin position="317"/>
        <end position="341"/>
    </location>
</feature>
<dbReference type="InterPro" id="IPR036259">
    <property type="entry name" value="MFS_trans_sf"/>
</dbReference>
<keyword evidence="2" id="KW-0472">Membrane</keyword>
<keyword evidence="4" id="KW-1185">Reference proteome</keyword>
<feature type="transmembrane region" description="Helical" evidence="2">
    <location>
        <begin position="439"/>
        <end position="457"/>
    </location>
</feature>
<dbReference type="Pfam" id="PF13347">
    <property type="entry name" value="MFS_2"/>
    <property type="match status" value="1"/>
</dbReference>
<feature type="transmembrane region" description="Helical" evidence="2">
    <location>
        <begin position="249"/>
        <end position="267"/>
    </location>
</feature>
<evidence type="ECO:0000256" key="2">
    <source>
        <dbReference type="SAM" id="Phobius"/>
    </source>
</evidence>
<dbReference type="InterPro" id="IPR039672">
    <property type="entry name" value="MFS_2"/>
</dbReference>
<keyword evidence="2" id="KW-1133">Transmembrane helix</keyword>
<keyword evidence="2" id="KW-0812">Transmembrane</keyword>